<evidence type="ECO:0000313" key="3">
    <source>
        <dbReference type="Proteomes" id="UP000011550"/>
    </source>
</evidence>
<organism evidence="2 3">
    <name type="scientific">Haloferax mucosum ATCC BAA-1512</name>
    <dbReference type="NCBI Taxonomy" id="662479"/>
    <lineage>
        <taxon>Archaea</taxon>
        <taxon>Methanobacteriati</taxon>
        <taxon>Methanobacteriota</taxon>
        <taxon>Stenosarchaea group</taxon>
        <taxon>Halobacteria</taxon>
        <taxon>Halobacteriales</taxon>
        <taxon>Haloferacaceae</taxon>
        <taxon>Haloferax</taxon>
    </lineage>
</organism>
<dbReference type="Proteomes" id="UP000011550">
    <property type="component" value="Unassembled WGS sequence"/>
</dbReference>
<dbReference type="Pfam" id="PF25213">
    <property type="entry name" value="HVO_A0261_N"/>
    <property type="match status" value="1"/>
</dbReference>
<dbReference type="InterPro" id="IPR011991">
    <property type="entry name" value="ArsR-like_HTH"/>
</dbReference>
<sequence length="263" mass="28726">MTRPDADEVLEVLAARVDVLAALARQPRKTSELTADLPVSRSTIDRGLRKLERVGFVETVDGAHHLTLAGWLALDAYDQFDDQLDDIDAAATALEPLESDVSIDPVFLHGSDVVVANGGDENAVISHLTSVIDEAEAVRGCSRDASEKRLDTYHRRIVEDQIPVELVVTDEVVQRLITSYRAELADACAAESFSLHSVESLPYDLIVAERPGRSVALLVTHDSGTPFGLIYTERPEGVSWARQQIADWRASSSPLPLPSFDDT</sequence>
<evidence type="ECO:0000259" key="1">
    <source>
        <dbReference type="SMART" id="SM00418"/>
    </source>
</evidence>
<dbReference type="STRING" id="662479.C440_00130"/>
<dbReference type="Gene3D" id="1.10.10.10">
    <property type="entry name" value="Winged helix-like DNA-binding domain superfamily/Winged helix DNA-binding domain"/>
    <property type="match status" value="1"/>
</dbReference>
<dbReference type="GO" id="GO:0003700">
    <property type="term" value="F:DNA-binding transcription factor activity"/>
    <property type="evidence" value="ECO:0007669"/>
    <property type="project" value="InterPro"/>
</dbReference>
<evidence type="ECO:0000313" key="2">
    <source>
        <dbReference type="EMBL" id="ELZ98716.1"/>
    </source>
</evidence>
<accession>M0IPG1</accession>
<gene>
    <name evidence="2" type="ORF">C440_00130</name>
</gene>
<comment type="caution">
    <text evidence="2">The sequence shown here is derived from an EMBL/GenBank/DDBJ whole genome shotgun (WGS) entry which is preliminary data.</text>
</comment>
<dbReference type="CDD" id="cd00090">
    <property type="entry name" value="HTH_ARSR"/>
    <property type="match status" value="1"/>
</dbReference>
<dbReference type="InterPro" id="IPR001845">
    <property type="entry name" value="HTH_ArsR_DNA-bd_dom"/>
</dbReference>
<dbReference type="InterPro" id="IPR057527">
    <property type="entry name" value="HVO_A0261-like_N"/>
</dbReference>
<dbReference type="SMART" id="SM00418">
    <property type="entry name" value="HTH_ARSR"/>
    <property type="match status" value="1"/>
</dbReference>
<name>M0IPG1_9EURY</name>
<dbReference type="EMBL" id="AOLN01000001">
    <property type="protein sequence ID" value="ELZ98716.1"/>
    <property type="molecule type" value="Genomic_DNA"/>
</dbReference>
<dbReference type="InterPro" id="IPR036390">
    <property type="entry name" value="WH_DNA-bd_sf"/>
</dbReference>
<dbReference type="OrthoDB" id="11410at2157"/>
<feature type="domain" description="HTH arsR-type" evidence="1">
    <location>
        <begin position="8"/>
        <end position="82"/>
    </location>
</feature>
<proteinExistence type="predicted"/>
<protein>
    <recommendedName>
        <fullName evidence="1">HTH arsR-type domain-containing protein</fullName>
    </recommendedName>
</protein>
<keyword evidence="3" id="KW-1185">Reference proteome</keyword>
<dbReference type="InterPro" id="IPR013561">
    <property type="entry name" value="FilR1_middle_dom"/>
</dbReference>
<dbReference type="RefSeq" id="WP_008317087.1">
    <property type="nucleotide sequence ID" value="NZ_AOLN01000001.1"/>
</dbReference>
<dbReference type="PATRIC" id="fig|662479.7.peg.28"/>
<dbReference type="InterPro" id="IPR036388">
    <property type="entry name" value="WH-like_DNA-bd_sf"/>
</dbReference>
<dbReference type="AlphaFoldDB" id="M0IPG1"/>
<dbReference type="Pfam" id="PF08350">
    <property type="entry name" value="FilR1_middle"/>
    <property type="match status" value="1"/>
</dbReference>
<reference evidence="2 3" key="1">
    <citation type="journal article" date="2014" name="PLoS Genet.">
        <title>Phylogenetically driven sequencing of extremely halophilic archaea reveals strategies for static and dynamic osmo-response.</title>
        <authorList>
            <person name="Becker E.A."/>
            <person name="Seitzer P.M."/>
            <person name="Tritt A."/>
            <person name="Larsen D."/>
            <person name="Krusor M."/>
            <person name="Yao A.I."/>
            <person name="Wu D."/>
            <person name="Madern D."/>
            <person name="Eisen J.A."/>
            <person name="Darling A.E."/>
            <person name="Facciotti M.T."/>
        </authorList>
    </citation>
    <scope>NUCLEOTIDE SEQUENCE [LARGE SCALE GENOMIC DNA]</scope>
    <source>
        <strain evidence="2 3">ATCC BAA-1512</strain>
    </source>
</reference>
<dbReference type="SUPFAM" id="SSF46785">
    <property type="entry name" value="Winged helix' DNA-binding domain"/>
    <property type="match status" value="1"/>
</dbReference>